<name>A0A0A9G871_ARUDO</name>
<sequence>MASGADMPSCVIVNVLLCQVAAVGQKIHQMPTSQILESFPYSTGFS</sequence>
<protein>
    <submittedName>
        <fullName evidence="1">Uncharacterized protein</fullName>
    </submittedName>
</protein>
<dbReference type="EMBL" id="GBRH01179150">
    <property type="protein sequence ID" value="JAE18746.1"/>
    <property type="molecule type" value="Transcribed_RNA"/>
</dbReference>
<organism evidence="1">
    <name type="scientific">Arundo donax</name>
    <name type="common">Giant reed</name>
    <name type="synonym">Donax arundinaceus</name>
    <dbReference type="NCBI Taxonomy" id="35708"/>
    <lineage>
        <taxon>Eukaryota</taxon>
        <taxon>Viridiplantae</taxon>
        <taxon>Streptophyta</taxon>
        <taxon>Embryophyta</taxon>
        <taxon>Tracheophyta</taxon>
        <taxon>Spermatophyta</taxon>
        <taxon>Magnoliopsida</taxon>
        <taxon>Liliopsida</taxon>
        <taxon>Poales</taxon>
        <taxon>Poaceae</taxon>
        <taxon>PACMAD clade</taxon>
        <taxon>Arundinoideae</taxon>
        <taxon>Arundineae</taxon>
        <taxon>Arundo</taxon>
    </lineage>
</organism>
<reference evidence="1" key="2">
    <citation type="journal article" date="2015" name="Data Brief">
        <title>Shoot transcriptome of the giant reed, Arundo donax.</title>
        <authorList>
            <person name="Barrero R.A."/>
            <person name="Guerrero F.D."/>
            <person name="Moolhuijzen P."/>
            <person name="Goolsby J.A."/>
            <person name="Tidwell J."/>
            <person name="Bellgard S.E."/>
            <person name="Bellgard M.I."/>
        </authorList>
    </citation>
    <scope>NUCLEOTIDE SEQUENCE</scope>
    <source>
        <tissue evidence="1">Shoot tissue taken approximately 20 cm above the soil surface</tissue>
    </source>
</reference>
<reference evidence="1" key="1">
    <citation type="submission" date="2014-09" db="EMBL/GenBank/DDBJ databases">
        <authorList>
            <person name="Magalhaes I.L.F."/>
            <person name="Oliveira U."/>
            <person name="Santos F.R."/>
            <person name="Vidigal T.H.D.A."/>
            <person name="Brescovit A.D."/>
            <person name="Santos A.J."/>
        </authorList>
    </citation>
    <scope>NUCLEOTIDE SEQUENCE</scope>
    <source>
        <tissue evidence="1">Shoot tissue taken approximately 20 cm above the soil surface</tissue>
    </source>
</reference>
<accession>A0A0A9G871</accession>
<proteinExistence type="predicted"/>
<evidence type="ECO:0000313" key="1">
    <source>
        <dbReference type="EMBL" id="JAE18746.1"/>
    </source>
</evidence>
<dbReference type="AlphaFoldDB" id="A0A0A9G871"/>